<evidence type="ECO:0000259" key="1">
    <source>
        <dbReference type="PROSITE" id="PS00028"/>
    </source>
</evidence>
<dbReference type="AlphaFoldDB" id="A0A2A2JQZ9"/>
<keyword evidence="3" id="KW-1185">Reference proteome</keyword>
<dbReference type="OrthoDB" id="3561125at2759"/>
<dbReference type="Gene3D" id="3.30.160.60">
    <property type="entry name" value="Classic Zinc Finger"/>
    <property type="match status" value="1"/>
</dbReference>
<protein>
    <recommendedName>
        <fullName evidence="1">C2H2-type domain-containing protein</fullName>
    </recommendedName>
</protein>
<comment type="caution">
    <text evidence="2">The sequence shown here is derived from an EMBL/GenBank/DDBJ whole genome shotgun (WGS) entry which is preliminary data.</text>
</comment>
<dbReference type="Proteomes" id="UP000218231">
    <property type="component" value="Unassembled WGS sequence"/>
</dbReference>
<dbReference type="InterPro" id="IPR013087">
    <property type="entry name" value="Znf_C2H2_type"/>
</dbReference>
<proteinExistence type="predicted"/>
<dbReference type="PROSITE" id="PS00028">
    <property type="entry name" value="ZINC_FINGER_C2H2_1"/>
    <property type="match status" value="1"/>
</dbReference>
<feature type="domain" description="C2H2-type" evidence="1">
    <location>
        <begin position="20"/>
        <end position="41"/>
    </location>
</feature>
<evidence type="ECO:0000313" key="2">
    <source>
        <dbReference type="EMBL" id="PAV64128.1"/>
    </source>
</evidence>
<gene>
    <name evidence="2" type="ORF">WR25_05625</name>
</gene>
<organism evidence="2 3">
    <name type="scientific">Diploscapter pachys</name>
    <dbReference type="NCBI Taxonomy" id="2018661"/>
    <lineage>
        <taxon>Eukaryota</taxon>
        <taxon>Metazoa</taxon>
        <taxon>Ecdysozoa</taxon>
        <taxon>Nematoda</taxon>
        <taxon>Chromadorea</taxon>
        <taxon>Rhabditida</taxon>
        <taxon>Rhabditina</taxon>
        <taxon>Rhabditomorpha</taxon>
        <taxon>Rhabditoidea</taxon>
        <taxon>Rhabditidae</taxon>
        <taxon>Diploscapter</taxon>
    </lineage>
</organism>
<sequence length="169" mass="19422">MLDHLSKHISSTFGLNRFQCELCDFECADMTQMQEHSKNKHEGDMRYKDNILDWTEMQVREFSKNCWGDEEISLKLMPANWKQHMGIDVGDDTPSQSSAYTSNIPSSSLRIALTNDNEPHSLYEDSATNDVNIDAQIEMEDDIEHPLSSEPSTALFKNIRPFFSHSEET</sequence>
<evidence type="ECO:0000313" key="3">
    <source>
        <dbReference type="Proteomes" id="UP000218231"/>
    </source>
</evidence>
<name>A0A2A2JQZ9_9BILA</name>
<dbReference type="EMBL" id="LIAE01010276">
    <property type="protein sequence ID" value="PAV64128.1"/>
    <property type="molecule type" value="Genomic_DNA"/>
</dbReference>
<dbReference type="SMART" id="SM00355">
    <property type="entry name" value="ZnF_C2H2"/>
    <property type="match status" value="1"/>
</dbReference>
<reference evidence="2 3" key="1">
    <citation type="journal article" date="2017" name="Curr. Biol.">
        <title>Genome architecture and evolution of a unichromosomal asexual nematode.</title>
        <authorList>
            <person name="Fradin H."/>
            <person name="Zegar C."/>
            <person name="Gutwein M."/>
            <person name="Lucas J."/>
            <person name="Kovtun M."/>
            <person name="Corcoran D."/>
            <person name="Baugh L.R."/>
            <person name="Kiontke K."/>
            <person name="Gunsalus K."/>
            <person name="Fitch D.H."/>
            <person name="Piano F."/>
        </authorList>
    </citation>
    <scope>NUCLEOTIDE SEQUENCE [LARGE SCALE GENOMIC DNA]</scope>
    <source>
        <strain evidence="2">PF1309</strain>
    </source>
</reference>
<accession>A0A2A2JQZ9</accession>